<evidence type="ECO:0000256" key="5">
    <source>
        <dbReference type="NCBIfam" id="TIGR00982"/>
    </source>
</evidence>
<sequence>MFAGRRLKRIRRKMRLKSRDYVRRLRRRKEKSDLLVGAPMGRGIVLQKVGVESKQPNSAIRKCVRVQLIKNGKLVTAFLPGDGALNYIDEHDEVMIEGIGGPRARSMGDIPGVRYKVSKVNGVPLNLLVIGKMKKPMR</sequence>
<evidence type="ECO:0000256" key="2">
    <source>
        <dbReference type="ARBA" id="ARBA00022980"/>
    </source>
</evidence>
<comment type="similarity">
    <text evidence="1 6">Belongs to the universal ribosomal protein uS12 family.</text>
</comment>
<comment type="caution">
    <text evidence="8">The sequence shown here is derived from an EMBL/GenBank/DDBJ whole genome shotgun (WGS) entry which is preliminary data.</text>
</comment>
<keyword evidence="7" id="KW-0699">rRNA-binding</keyword>
<dbReference type="SUPFAM" id="SSF50249">
    <property type="entry name" value="Nucleic acid-binding proteins"/>
    <property type="match status" value="1"/>
</dbReference>
<dbReference type="GO" id="GO:0019843">
    <property type="term" value="F:rRNA binding"/>
    <property type="evidence" value="ECO:0007669"/>
    <property type="project" value="UniProtKB-KW"/>
</dbReference>
<dbReference type="Gene3D" id="2.40.50.140">
    <property type="entry name" value="Nucleic acid-binding proteins"/>
    <property type="match status" value="1"/>
</dbReference>
<dbReference type="NCBIfam" id="NF003254">
    <property type="entry name" value="PRK04211.1"/>
    <property type="match status" value="1"/>
</dbReference>
<dbReference type="AlphaFoldDB" id="A0A0M0BMY1"/>
<keyword evidence="7" id="KW-0694">RNA-binding</keyword>
<evidence type="ECO:0000313" key="9">
    <source>
        <dbReference type="Proteomes" id="UP000037210"/>
    </source>
</evidence>
<dbReference type="NCBIfam" id="TIGR00982">
    <property type="entry name" value="uS12_E_A"/>
    <property type="match status" value="1"/>
</dbReference>
<comment type="subunit">
    <text evidence="7">Part of the 30S ribosomal subunit.</text>
</comment>
<evidence type="ECO:0000256" key="4">
    <source>
        <dbReference type="ARBA" id="ARBA00035314"/>
    </source>
</evidence>
<dbReference type="InterPro" id="IPR012340">
    <property type="entry name" value="NA-bd_OB-fold"/>
</dbReference>
<organism evidence="8 9">
    <name type="scientific">miscellaneous Crenarchaeota group-15 archaeon DG-45</name>
    <dbReference type="NCBI Taxonomy" id="1685127"/>
    <lineage>
        <taxon>Archaea</taxon>
        <taxon>Candidatus Bathyarchaeota</taxon>
        <taxon>MCG-15</taxon>
    </lineage>
</organism>
<name>A0A0M0BMY1_9ARCH</name>
<accession>A0A0M0BMY1</accession>
<comment type="function">
    <text evidence="7">With S4 and S5 plays an important role in translational accuracy. Located at the interface of the 30S and 50S subunits.</text>
</comment>
<evidence type="ECO:0000256" key="6">
    <source>
        <dbReference type="RuleBase" id="RU003622"/>
    </source>
</evidence>
<dbReference type="EMBL" id="LFWZ01000047">
    <property type="protein sequence ID" value="KON29932.1"/>
    <property type="molecule type" value="Genomic_DNA"/>
</dbReference>
<dbReference type="Proteomes" id="UP000037210">
    <property type="component" value="Unassembled WGS sequence"/>
</dbReference>
<dbReference type="PIRSF" id="PIRSF002133">
    <property type="entry name" value="Ribosomal_S12/S23"/>
    <property type="match status" value="1"/>
</dbReference>
<protein>
    <recommendedName>
        <fullName evidence="4 5">30S ribosomal protein S12</fullName>
    </recommendedName>
</protein>
<dbReference type="Pfam" id="PF00164">
    <property type="entry name" value="Ribosom_S12_S23"/>
    <property type="match status" value="1"/>
</dbReference>
<proteinExistence type="inferred from homology"/>
<dbReference type="PANTHER" id="PTHR11652">
    <property type="entry name" value="30S RIBOSOMAL PROTEIN S12 FAMILY MEMBER"/>
    <property type="match status" value="1"/>
</dbReference>
<dbReference type="PROSITE" id="PS00055">
    <property type="entry name" value="RIBOSOMAL_S12"/>
    <property type="match status" value="1"/>
</dbReference>
<dbReference type="InterPro" id="IPR005680">
    <property type="entry name" value="Ribosomal_uS12_euk/arc"/>
</dbReference>
<dbReference type="PATRIC" id="fig|1685127.3.peg.1368"/>
<keyword evidence="3 6" id="KW-0687">Ribonucleoprotein</keyword>
<dbReference type="GO" id="GO:0015935">
    <property type="term" value="C:small ribosomal subunit"/>
    <property type="evidence" value="ECO:0007669"/>
    <property type="project" value="UniProtKB-UniRule"/>
</dbReference>
<evidence type="ECO:0000313" key="8">
    <source>
        <dbReference type="EMBL" id="KON29932.1"/>
    </source>
</evidence>
<evidence type="ECO:0000256" key="7">
    <source>
        <dbReference type="RuleBase" id="RU004490"/>
    </source>
</evidence>
<keyword evidence="2 6" id="KW-0689">Ribosomal protein</keyword>
<dbReference type="GO" id="GO:0003735">
    <property type="term" value="F:structural constituent of ribosome"/>
    <property type="evidence" value="ECO:0007669"/>
    <property type="project" value="UniProtKB-UniRule"/>
</dbReference>
<gene>
    <name evidence="8" type="ORF">AC482_05155</name>
</gene>
<dbReference type="FunFam" id="2.40.50.140:FF:000007">
    <property type="entry name" value="40S ribosomal protein S23"/>
    <property type="match status" value="1"/>
</dbReference>
<evidence type="ECO:0000256" key="1">
    <source>
        <dbReference type="ARBA" id="ARBA00005657"/>
    </source>
</evidence>
<evidence type="ECO:0000256" key="3">
    <source>
        <dbReference type="ARBA" id="ARBA00023274"/>
    </source>
</evidence>
<dbReference type="GO" id="GO:0006412">
    <property type="term" value="P:translation"/>
    <property type="evidence" value="ECO:0007669"/>
    <property type="project" value="UniProtKB-UniRule"/>
</dbReference>
<dbReference type="InterPro" id="IPR006032">
    <property type="entry name" value="Ribosomal_uS12"/>
</dbReference>
<reference evidence="8 9" key="1">
    <citation type="submission" date="2015-06" db="EMBL/GenBank/DDBJ databases">
        <title>New insights into the roles of widespread benthic archaea in carbon and nitrogen cycling.</title>
        <authorList>
            <person name="Lazar C.S."/>
            <person name="Baker B.J."/>
            <person name="Seitz K.W."/>
            <person name="Hyde A.S."/>
            <person name="Dick G.J."/>
            <person name="Hinrichs K.-U."/>
            <person name="Teske A.P."/>
        </authorList>
    </citation>
    <scope>NUCLEOTIDE SEQUENCE [LARGE SCALE GENOMIC DNA]</scope>
    <source>
        <strain evidence="8">DG-45</strain>
    </source>
</reference>